<evidence type="ECO:0000313" key="1">
    <source>
        <dbReference type="EMBL" id="QTH23879.1"/>
    </source>
</evidence>
<name>A0A975HHG1_9SPHN</name>
<dbReference type="EMBL" id="CP059319">
    <property type="protein sequence ID" value="QTH23879.1"/>
    <property type="molecule type" value="Genomic_DNA"/>
</dbReference>
<sequence length="183" mass="19799">MTDIHPLEFAEIGENLQKLLQPTVDRLGYFGDFFRYGSHAPDVLSAFMGLSVALKGAIPDDLNETVALTVCQAMDFPYERIQHERLSVKLGLDRDWIAAMVGRPSTAEITPLQQAARALSIAIVEGQHEAARDAAEQVASLASPGLAVALLFQATRFMQVCAIGRTLGMQLALPSIFDSNAGQ</sequence>
<accession>A0A975HHG1</accession>
<dbReference type="Proteomes" id="UP000664914">
    <property type="component" value="Chromosome"/>
</dbReference>
<dbReference type="RefSeq" id="WP_208634031.1">
    <property type="nucleotide sequence ID" value="NZ_CP059319.1"/>
</dbReference>
<dbReference type="AlphaFoldDB" id="A0A975HHG1"/>
<dbReference type="SUPFAM" id="SSF69118">
    <property type="entry name" value="AhpD-like"/>
    <property type="match status" value="1"/>
</dbReference>
<evidence type="ECO:0008006" key="3">
    <source>
        <dbReference type="Google" id="ProtNLM"/>
    </source>
</evidence>
<gene>
    <name evidence="1" type="ORF">HRJ34_10415</name>
</gene>
<protein>
    <recommendedName>
        <fullName evidence="3">Carboxymuconolactone decarboxylase family protein</fullName>
    </recommendedName>
</protein>
<evidence type="ECO:0000313" key="2">
    <source>
        <dbReference type="Proteomes" id="UP000664914"/>
    </source>
</evidence>
<proteinExistence type="predicted"/>
<dbReference type="InterPro" id="IPR029032">
    <property type="entry name" value="AhpD-like"/>
</dbReference>
<organism evidence="1 2">
    <name type="scientific">Rhizorhabdus wittichii</name>
    <dbReference type="NCBI Taxonomy" id="160791"/>
    <lineage>
        <taxon>Bacteria</taxon>
        <taxon>Pseudomonadati</taxon>
        <taxon>Pseudomonadota</taxon>
        <taxon>Alphaproteobacteria</taxon>
        <taxon>Sphingomonadales</taxon>
        <taxon>Sphingomonadaceae</taxon>
        <taxon>Rhizorhabdus</taxon>
    </lineage>
</organism>
<reference evidence="1" key="1">
    <citation type="submission" date="2020-07" db="EMBL/GenBank/DDBJ databases">
        <authorList>
            <person name="Camacho E."/>
        </authorList>
    </citation>
    <scope>NUCLEOTIDE SEQUENCE</scope>
    <source>
        <strain evidence="1">MPO218</strain>
    </source>
</reference>
<dbReference type="Gene3D" id="1.20.1290.10">
    <property type="entry name" value="AhpD-like"/>
    <property type="match status" value="1"/>
</dbReference>
<reference evidence="1" key="2">
    <citation type="submission" date="2021-04" db="EMBL/GenBank/DDBJ databases">
        <title>Isolation and genomic analysis of the ibuprofen-degrading bacterium Sphingomonas strain MPO218.</title>
        <authorList>
            <person name="Aulestia M."/>
            <person name="Flores A."/>
            <person name="Mangas E.L."/>
            <person name="Perez-Pulido A.J."/>
            <person name="Santero E."/>
            <person name="Camacho E.M."/>
        </authorList>
    </citation>
    <scope>NUCLEOTIDE SEQUENCE</scope>
    <source>
        <strain evidence="1">MPO218</strain>
    </source>
</reference>